<sequence>MTCRAGIQILGLCRFSYPTLGDGFAHADRDLQTNRARLYDPARLALRFWFFEQLCLPSLRAQDDPDFTLVLVHGDGLPAPWRARLETLCACVPQIRLWSAPEGQGHRALCRAALCQARDPGARVVGEFTLDDDDGLACDHVARSRADFAHLAPLWREAGRAALDYNAGLIVEAGQGIRLHPVHAPQWAAGLTLFCRPGSSRCVQDFNHRRVWSRIPTLTLPAPPMYLRGVHGANDSRVSGMIPREPPGHETSAALLQRRFGLDRQLLEKAWNARDMR</sequence>
<evidence type="ECO:0000313" key="2">
    <source>
        <dbReference type="Proteomes" id="UP000477911"/>
    </source>
</evidence>
<comment type="caution">
    <text evidence="1">The sequence shown here is derived from an EMBL/GenBank/DDBJ whole genome shotgun (WGS) entry which is preliminary data.</text>
</comment>
<evidence type="ECO:0008006" key="3">
    <source>
        <dbReference type="Google" id="ProtNLM"/>
    </source>
</evidence>
<accession>A0A6L7GBW1</accession>
<dbReference type="AlphaFoldDB" id="A0A6L7GBW1"/>
<evidence type="ECO:0000313" key="1">
    <source>
        <dbReference type="EMBL" id="MXN21087.1"/>
    </source>
</evidence>
<dbReference type="EMBL" id="WUMU01000045">
    <property type="protein sequence ID" value="MXN21087.1"/>
    <property type="molecule type" value="Genomic_DNA"/>
</dbReference>
<dbReference type="Pfam" id="PF11316">
    <property type="entry name" value="Rhamno_transf"/>
    <property type="match status" value="1"/>
</dbReference>
<reference evidence="1 2" key="1">
    <citation type="submission" date="2019-12" db="EMBL/GenBank/DDBJ databases">
        <authorList>
            <person name="Li M."/>
        </authorList>
    </citation>
    <scope>NUCLEOTIDE SEQUENCE [LARGE SCALE GENOMIC DNA]</scope>
    <source>
        <strain evidence="1 2">GBMRC 2024</strain>
    </source>
</reference>
<proteinExistence type="predicted"/>
<protein>
    <recommendedName>
        <fullName evidence="3">Rhamnosyl transferase</fullName>
    </recommendedName>
</protein>
<gene>
    <name evidence="1" type="ORF">GR170_24990</name>
</gene>
<organism evidence="1 2">
    <name type="scientific">Pseudooceanicola albus</name>
    <dbReference type="NCBI Taxonomy" id="2692189"/>
    <lineage>
        <taxon>Bacteria</taxon>
        <taxon>Pseudomonadati</taxon>
        <taxon>Pseudomonadota</taxon>
        <taxon>Alphaproteobacteria</taxon>
        <taxon>Rhodobacterales</taxon>
        <taxon>Paracoccaceae</taxon>
        <taxon>Pseudooceanicola</taxon>
    </lineage>
</organism>
<keyword evidence="2" id="KW-1185">Reference proteome</keyword>
<dbReference type="RefSeq" id="WP_160897200.1">
    <property type="nucleotide sequence ID" value="NZ_WUMU01000045.1"/>
</dbReference>
<dbReference type="Proteomes" id="UP000477911">
    <property type="component" value="Unassembled WGS sequence"/>
</dbReference>
<name>A0A6L7GBW1_9RHOB</name>
<dbReference type="InterPro" id="IPR021466">
    <property type="entry name" value="Put_rhamnosyl_transferase"/>
</dbReference>